<evidence type="ECO:0000313" key="3">
    <source>
        <dbReference type="Proteomes" id="UP001154282"/>
    </source>
</evidence>
<dbReference type="EMBL" id="CAMGYJ010000010">
    <property type="protein sequence ID" value="CAI0546624.1"/>
    <property type="molecule type" value="Genomic_DNA"/>
</dbReference>
<keyword evidence="3" id="KW-1185">Reference proteome</keyword>
<gene>
    <name evidence="2" type="ORF">LITE_LOCUS44044</name>
</gene>
<organism evidence="2 3">
    <name type="scientific">Linum tenue</name>
    <dbReference type="NCBI Taxonomy" id="586396"/>
    <lineage>
        <taxon>Eukaryota</taxon>
        <taxon>Viridiplantae</taxon>
        <taxon>Streptophyta</taxon>
        <taxon>Embryophyta</taxon>
        <taxon>Tracheophyta</taxon>
        <taxon>Spermatophyta</taxon>
        <taxon>Magnoliopsida</taxon>
        <taxon>eudicotyledons</taxon>
        <taxon>Gunneridae</taxon>
        <taxon>Pentapetalae</taxon>
        <taxon>rosids</taxon>
        <taxon>fabids</taxon>
        <taxon>Malpighiales</taxon>
        <taxon>Linaceae</taxon>
        <taxon>Linum</taxon>
    </lineage>
</organism>
<dbReference type="PANTHER" id="PTHR35546:SF128">
    <property type="entry name" value="F-BOX ASSOCIATED DOMAIN-CONTAINING PROTEIN"/>
    <property type="match status" value="1"/>
</dbReference>
<proteinExistence type="predicted"/>
<sequence length="346" mass="39111">MATRIFRWTDLIITRPPSPSPISKLQGGEDLLIEILSRVGDTRSVCKRWNSLISTPYFSRRFVSRSSSVAAEPPLLIPSGVRGPIWSFLPVPEEIPFGAIVLDCAEDLLLLAFEDWSGNNHRELRRSYLVCNPFTQQWVALPLAPERSAKSIARILVRRDQQPRRILDDGKEVASEFCVVIMSDWYSELDVFYSISRSWSKPPVEGSLISSSSWDVAVSWNGKFYWKNRHRGLLVGWNPFGLLDDEDDDIYHISLPPALISANHLESSSTIWVSRGVLHMILREKMYKEDDYLSVWRLAGGGVGWRRRVNSRLSALIPNLSLSATAAMATLQPTISILGDDDDLLE</sequence>
<comment type="caution">
    <text evidence="2">The sequence shown here is derived from an EMBL/GenBank/DDBJ whole genome shotgun (WGS) entry which is preliminary data.</text>
</comment>
<dbReference type="PANTHER" id="PTHR35546">
    <property type="entry name" value="F-BOX PROTEIN INTERACTION DOMAIN PROTEIN-RELATED"/>
    <property type="match status" value="1"/>
</dbReference>
<dbReference type="InterPro" id="IPR055290">
    <property type="entry name" value="At3g26010-like"/>
</dbReference>
<dbReference type="Proteomes" id="UP001154282">
    <property type="component" value="Unassembled WGS sequence"/>
</dbReference>
<protein>
    <recommendedName>
        <fullName evidence="1">F-box protein At3g26010-like beta-propeller domain-containing protein</fullName>
    </recommendedName>
</protein>
<dbReference type="InterPro" id="IPR036047">
    <property type="entry name" value="F-box-like_dom_sf"/>
</dbReference>
<name>A0AAV0QQF8_9ROSI</name>
<accession>A0AAV0QQF8</accession>
<dbReference type="AlphaFoldDB" id="A0AAV0QQF8"/>
<evidence type="ECO:0000259" key="1">
    <source>
        <dbReference type="Pfam" id="PF24750"/>
    </source>
</evidence>
<dbReference type="InterPro" id="IPR056592">
    <property type="entry name" value="Beta-prop_At3g26010-like"/>
</dbReference>
<reference evidence="2" key="1">
    <citation type="submission" date="2022-08" db="EMBL/GenBank/DDBJ databases">
        <authorList>
            <person name="Gutierrez-Valencia J."/>
        </authorList>
    </citation>
    <scope>NUCLEOTIDE SEQUENCE</scope>
</reference>
<feature type="domain" description="F-box protein At3g26010-like beta-propeller" evidence="1">
    <location>
        <begin position="100"/>
        <end position="301"/>
    </location>
</feature>
<evidence type="ECO:0000313" key="2">
    <source>
        <dbReference type="EMBL" id="CAI0546624.1"/>
    </source>
</evidence>
<dbReference type="SUPFAM" id="SSF81383">
    <property type="entry name" value="F-box domain"/>
    <property type="match status" value="1"/>
</dbReference>
<dbReference type="Pfam" id="PF24750">
    <property type="entry name" value="b-prop_At3g26010-like"/>
    <property type="match status" value="1"/>
</dbReference>